<evidence type="ECO:0000313" key="2">
    <source>
        <dbReference type="EMBL" id="CAI8591440.1"/>
    </source>
</evidence>
<name>A0AAV0YZ25_VICFA</name>
<feature type="compositionally biased region" description="Polar residues" evidence="1">
    <location>
        <begin position="155"/>
        <end position="180"/>
    </location>
</feature>
<dbReference type="Proteomes" id="UP001157006">
    <property type="component" value="Chromosome 1L"/>
</dbReference>
<dbReference type="EMBL" id="OX451736">
    <property type="protein sequence ID" value="CAI8591440.1"/>
    <property type="molecule type" value="Genomic_DNA"/>
</dbReference>
<feature type="compositionally biased region" description="Polar residues" evidence="1">
    <location>
        <begin position="64"/>
        <end position="76"/>
    </location>
</feature>
<organism evidence="2 3">
    <name type="scientific">Vicia faba</name>
    <name type="common">Broad bean</name>
    <name type="synonym">Faba vulgaris</name>
    <dbReference type="NCBI Taxonomy" id="3906"/>
    <lineage>
        <taxon>Eukaryota</taxon>
        <taxon>Viridiplantae</taxon>
        <taxon>Streptophyta</taxon>
        <taxon>Embryophyta</taxon>
        <taxon>Tracheophyta</taxon>
        <taxon>Spermatophyta</taxon>
        <taxon>Magnoliopsida</taxon>
        <taxon>eudicotyledons</taxon>
        <taxon>Gunneridae</taxon>
        <taxon>Pentapetalae</taxon>
        <taxon>rosids</taxon>
        <taxon>fabids</taxon>
        <taxon>Fabales</taxon>
        <taxon>Fabaceae</taxon>
        <taxon>Papilionoideae</taxon>
        <taxon>50 kb inversion clade</taxon>
        <taxon>NPAAA clade</taxon>
        <taxon>Hologalegina</taxon>
        <taxon>IRL clade</taxon>
        <taxon>Fabeae</taxon>
        <taxon>Vicia</taxon>
    </lineage>
</organism>
<gene>
    <name evidence="2" type="ORF">VFH_I487760</name>
</gene>
<protein>
    <submittedName>
        <fullName evidence="2">Uncharacterized protein</fullName>
    </submittedName>
</protein>
<dbReference type="AlphaFoldDB" id="A0AAV0YZ25"/>
<feature type="region of interest" description="Disordered" evidence="1">
    <location>
        <begin position="154"/>
        <end position="180"/>
    </location>
</feature>
<evidence type="ECO:0000256" key="1">
    <source>
        <dbReference type="SAM" id="MobiDB-lite"/>
    </source>
</evidence>
<reference evidence="2 3" key="1">
    <citation type="submission" date="2023-01" db="EMBL/GenBank/DDBJ databases">
        <authorList>
            <person name="Kreplak J."/>
        </authorList>
    </citation>
    <scope>NUCLEOTIDE SEQUENCE [LARGE SCALE GENOMIC DNA]</scope>
</reference>
<evidence type="ECO:0000313" key="3">
    <source>
        <dbReference type="Proteomes" id="UP001157006"/>
    </source>
</evidence>
<feature type="compositionally biased region" description="Basic and acidic residues" evidence="1">
    <location>
        <begin position="48"/>
        <end position="63"/>
    </location>
</feature>
<proteinExistence type="predicted"/>
<sequence>MEEGKIFHENINQTRSKIETRKNYRDWNNAAFMVRERDHNKNSTHSSCKKDLREDHQQTHVDGDSSSNAQASTTQEQISQLISLLQHSNLMPHNPSPNHTSSSNQISIHNVHKPYDTSVVPQNWEYFNDHSLPSQNLNPIDPIPSHSPNPIFITPPNSTNQNVPRVTEDSSSTHIDSPFE</sequence>
<feature type="region of interest" description="Disordered" evidence="1">
    <location>
        <begin position="35"/>
        <end position="77"/>
    </location>
</feature>
<accession>A0AAV0YZ25</accession>
<keyword evidence="3" id="KW-1185">Reference proteome</keyword>